<dbReference type="InterPro" id="IPR003594">
    <property type="entry name" value="HATPase_dom"/>
</dbReference>
<evidence type="ECO:0000259" key="11">
    <source>
        <dbReference type="PROSITE" id="PS50109"/>
    </source>
</evidence>
<dbReference type="Gene3D" id="6.10.340.10">
    <property type="match status" value="1"/>
</dbReference>
<dbReference type="PROSITE" id="PS50885">
    <property type="entry name" value="HAMP"/>
    <property type="match status" value="1"/>
</dbReference>
<comment type="catalytic activity">
    <reaction evidence="1">
        <text>ATP + protein L-histidine = ADP + protein N-phospho-L-histidine.</text>
        <dbReference type="EC" id="2.7.13.3"/>
    </reaction>
</comment>
<comment type="subcellular location">
    <subcellularLocation>
        <location evidence="2">Cell membrane</location>
    </subcellularLocation>
</comment>
<evidence type="ECO:0000256" key="10">
    <source>
        <dbReference type="SAM" id="Phobius"/>
    </source>
</evidence>
<dbReference type="InterPro" id="IPR036097">
    <property type="entry name" value="HisK_dim/P_sf"/>
</dbReference>
<evidence type="ECO:0000256" key="8">
    <source>
        <dbReference type="ARBA" id="ARBA00022989"/>
    </source>
</evidence>
<dbReference type="SUPFAM" id="SSF158472">
    <property type="entry name" value="HAMP domain-like"/>
    <property type="match status" value="1"/>
</dbReference>
<gene>
    <name evidence="13" type="ORF">CPE01_02220</name>
</gene>
<feature type="domain" description="Histidine kinase" evidence="11">
    <location>
        <begin position="156"/>
        <end position="372"/>
    </location>
</feature>
<dbReference type="CDD" id="cd00075">
    <property type="entry name" value="HATPase"/>
    <property type="match status" value="1"/>
</dbReference>
<evidence type="ECO:0000256" key="5">
    <source>
        <dbReference type="ARBA" id="ARBA00022679"/>
    </source>
</evidence>
<evidence type="ECO:0000313" key="13">
    <source>
        <dbReference type="EMBL" id="GEK16489.1"/>
    </source>
</evidence>
<keyword evidence="5" id="KW-0808">Transferase</keyword>
<dbReference type="InterPro" id="IPR004358">
    <property type="entry name" value="Sig_transdc_His_kin-like_C"/>
</dbReference>
<dbReference type="PANTHER" id="PTHR43711">
    <property type="entry name" value="TWO-COMPONENT HISTIDINE KINASE"/>
    <property type="match status" value="1"/>
</dbReference>
<dbReference type="GO" id="GO:0005886">
    <property type="term" value="C:plasma membrane"/>
    <property type="evidence" value="ECO:0007669"/>
    <property type="project" value="UniProtKB-SubCell"/>
</dbReference>
<dbReference type="RefSeq" id="WP_146804793.1">
    <property type="nucleotide sequence ID" value="NZ_BJUA01000001.1"/>
</dbReference>
<sequence length="374" mass="38756">MTATARTRSGVGLAARLLVALAVVLVTAAVTAWVVGAAVGPRLFHEHMVKAGLDDHDAAVVHAEEAFRAASTTAAALALVAAAIAATAASLVVARRIAGSLDAVAAAAADLGAGDYGVRVPTSGLGAEFEQLTTSFNALADRLEESQHLRERLLADVAHEIRTPVATIRGYVEAITDGVQELDATTADVLLGQAERLSRLARDLAAVTHAEAGDITLDLEPIQPEELVDAAVHAWAERAATAGVDVRSHAERPLPAVRVDHNRMAQVLDNLLANALRHTPSGGRITLRASRRDDQVCLEVSDTGTGIAAEHLPHVFERFYRAETARDRDSGGSGIGLAISKALVEAQGGTIHVASPGEDGGATFTITLPAAAEA</sequence>
<dbReference type="Pfam" id="PF02518">
    <property type="entry name" value="HATPase_c"/>
    <property type="match status" value="1"/>
</dbReference>
<dbReference type="InterPro" id="IPR005467">
    <property type="entry name" value="His_kinase_dom"/>
</dbReference>
<dbReference type="AlphaFoldDB" id="A0A510UPK8"/>
<evidence type="ECO:0000256" key="4">
    <source>
        <dbReference type="ARBA" id="ARBA00022553"/>
    </source>
</evidence>
<dbReference type="InterPro" id="IPR003660">
    <property type="entry name" value="HAMP_dom"/>
</dbReference>
<dbReference type="Gene3D" id="3.30.565.10">
    <property type="entry name" value="Histidine kinase-like ATPase, C-terminal domain"/>
    <property type="match status" value="1"/>
</dbReference>
<dbReference type="SUPFAM" id="SSF55874">
    <property type="entry name" value="ATPase domain of HSP90 chaperone/DNA topoisomerase II/histidine kinase"/>
    <property type="match status" value="1"/>
</dbReference>
<keyword evidence="14" id="KW-1185">Reference proteome</keyword>
<dbReference type="PANTHER" id="PTHR43711:SF1">
    <property type="entry name" value="HISTIDINE KINASE 1"/>
    <property type="match status" value="1"/>
</dbReference>
<dbReference type="Pfam" id="PF00512">
    <property type="entry name" value="HisKA"/>
    <property type="match status" value="1"/>
</dbReference>
<accession>A0A510UPK8</accession>
<comment type="caution">
    <text evidence="13">The sequence shown here is derived from an EMBL/GenBank/DDBJ whole genome shotgun (WGS) entry which is preliminary data.</text>
</comment>
<evidence type="ECO:0000256" key="3">
    <source>
        <dbReference type="ARBA" id="ARBA00012438"/>
    </source>
</evidence>
<protein>
    <recommendedName>
        <fullName evidence="3">histidine kinase</fullName>
        <ecNumber evidence="3">2.7.13.3</ecNumber>
    </recommendedName>
</protein>
<name>A0A510UPK8_9CELL</name>
<evidence type="ECO:0000259" key="12">
    <source>
        <dbReference type="PROSITE" id="PS50885"/>
    </source>
</evidence>
<dbReference type="Gene3D" id="1.10.287.130">
    <property type="match status" value="1"/>
</dbReference>
<dbReference type="SMART" id="SM00388">
    <property type="entry name" value="HisKA"/>
    <property type="match status" value="1"/>
</dbReference>
<evidence type="ECO:0000256" key="6">
    <source>
        <dbReference type="ARBA" id="ARBA00022692"/>
    </source>
</evidence>
<dbReference type="SMART" id="SM00304">
    <property type="entry name" value="HAMP"/>
    <property type="match status" value="1"/>
</dbReference>
<dbReference type="SMART" id="SM00387">
    <property type="entry name" value="HATPase_c"/>
    <property type="match status" value="1"/>
</dbReference>
<evidence type="ECO:0000256" key="1">
    <source>
        <dbReference type="ARBA" id="ARBA00000085"/>
    </source>
</evidence>
<dbReference type="Pfam" id="PF00672">
    <property type="entry name" value="HAMP"/>
    <property type="match status" value="1"/>
</dbReference>
<keyword evidence="7 13" id="KW-0418">Kinase</keyword>
<keyword evidence="9" id="KW-0902">Two-component regulatory system</keyword>
<keyword evidence="8 10" id="KW-1133">Transmembrane helix</keyword>
<organism evidence="13 14">
    <name type="scientific">Cellulomonas persica</name>
    <dbReference type="NCBI Taxonomy" id="76861"/>
    <lineage>
        <taxon>Bacteria</taxon>
        <taxon>Bacillati</taxon>
        <taxon>Actinomycetota</taxon>
        <taxon>Actinomycetes</taxon>
        <taxon>Micrococcales</taxon>
        <taxon>Cellulomonadaceae</taxon>
        <taxon>Cellulomonas</taxon>
    </lineage>
</organism>
<dbReference type="InterPro" id="IPR036890">
    <property type="entry name" value="HATPase_C_sf"/>
</dbReference>
<dbReference type="InterPro" id="IPR050736">
    <property type="entry name" value="Sensor_HK_Regulatory"/>
</dbReference>
<dbReference type="PROSITE" id="PS50109">
    <property type="entry name" value="HIS_KIN"/>
    <property type="match status" value="1"/>
</dbReference>
<dbReference type="OrthoDB" id="9757990at2"/>
<dbReference type="EMBL" id="BJUA01000001">
    <property type="protein sequence ID" value="GEK16489.1"/>
    <property type="molecule type" value="Genomic_DNA"/>
</dbReference>
<reference evidence="13 14" key="1">
    <citation type="submission" date="2019-07" db="EMBL/GenBank/DDBJ databases">
        <title>Whole genome shotgun sequence of Cellulomonas persica NBRC 101101.</title>
        <authorList>
            <person name="Hosoyama A."/>
            <person name="Uohara A."/>
            <person name="Ohji S."/>
            <person name="Ichikawa N."/>
        </authorList>
    </citation>
    <scope>NUCLEOTIDE SEQUENCE [LARGE SCALE GENOMIC DNA]</scope>
    <source>
        <strain evidence="13 14">NBRC 101101</strain>
    </source>
</reference>
<feature type="transmembrane region" description="Helical" evidence="10">
    <location>
        <begin position="74"/>
        <end position="94"/>
    </location>
</feature>
<dbReference type="FunFam" id="3.30.565.10:FF:000006">
    <property type="entry name" value="Sensor histidine kinase WalK"/>
    <property type="match status" value="1"/>
</dbReference>
<dbReference type="InterPro" id="IPR003661">
    <property type="entry name" value="HisK_dim/P_dom"/>
</dbReference>
<proteinExistence type="predicted"/>
<dbReference type="EC" id="2.7.13.3" evidence="3"/>
<dbReference type="SUPFAM" id="SSF47384">
    <property type="entry name" value="Homodimeric domain of signal transducing histidine kinase"/>
    <property type="match status" value="1"/>
</dbReference>
<dbReference type="Proteomes" id="UP000321386">
    <property type="component" value="Unassembled WGS sequence"/>
</dbReference>
<evidence type="ECO:0000256" key="9">
    <source>
        <dbReference type="ARBA" id="ARBA00023012"/>
    </source>
</evidence>
<feature type="domain" description="HAMP" evidence="12">
    <location>
        <begin position="95"/>
        <end position="148"/>
    </location>
</feature>
<dbReference type="GO" id="GO:0000155">
    <property type="term" value="F:phosphorelay sensor kinase activity"/>
    <property type="evidence" value="ECO:0007669"/>
    <property type="project" value="InterPro"/>
</dbReference>
<dbReference type="PRINTS" id="PR00344">
    <property type="entry name" value="BCTRLSENSOR"/>
</dbReference>
<dbReference type="CDD" id="cd00082">
    <property type="entry name" value="HisKA"/>
    <property type="match status" value="1"/>
</dbReference>
<keyword evidence="4" id="KW-0597">Phosphoprotein</keyword>
<evidence type="ECO:0000256" key="7">
    <source>
        <dbReference type="ARBA" id="ARBA00022777"/>
    </source>
</evidence>
<keyword evidence="6 10" id="KW-0812">Transmembrane</keyword>
<evidence type="ECO:0000313" key="14">
    <source>
        <dbReference type="Proteomes" id="UP000321386"/>
    </source>
</evidence>
<evidence type="ECO:0000256" key="2">
    <source>
        <dbReference type="ARBA" id="ARBA00004236"/>
    </source>
</evidence>
<keyword evidence="10" id="KW-0472">Membrane</keyword>